<accession>A0ABV9FND2</accession>
<evidence type="ECO:0000313" key="2">
    <source>
        <dbReference type="Proteomes" id="UP001595914"/>
    </source>
</evidence>
<dbReference type="EMBL" id="JBHSFO010000001">
    <property type="protein sequence ID" value="MFC4602071.1"/>
    <property type="molecule type" value="Genomic_DNA"/>
</dbReference>
<dbReference type="Proteomes" id="UP001595914">
    <property type="component" value="Unassembled WGS sequence"/>
</dbReference>
<gene>
    <name evidence="1" type="ORF">ACFO6S_00015</name>
</gene>
<comment type="caution">
    <text evidence="1">The sequence shown here is derived from an EMBL/GenBank/DDBJ whole genome shotgun (WGS) entry which is preliminary data.</text>
</comment>
<keyword evidence="2" id="KW-1185">Reference proteome</keyword>
<dbReference type="RefSeq" id="WP_378412949.1">
    <property type="nucleotide sequence ID" value="NZ_JBHSFO010000001.1"/>
</dbReference>
<protein>
    <submittedName>
        <fullName evidence="1">Uncharacterized protein</fullName>
    </submittedName>
</protein>
<sequence length="62" mass="6424">MYGGAGASLLGGDPPETAVGKGIAARGYAGATDASYDYHLRWSAKVASTHGFWRKLKVIVIG</sequence>
<reference evidence="2" key="1">
    <citation type="journal article" date="2019" name="Int. J. Syst. Evol. Microbiol.">
        <title>The Global Catalogue of Microorganisms (GCM) 10K type strain sequencing project: providing services to taxonomists for standard genome sequencing and annotation.</title>
        <authorList>
            <consortium name="The Broad Institute Genomics Platform"/>
            <consortium name="The Broad Institute Genome Sequencing Center for Infectious Disease"/>
            <person name="Wu L."/>
            <person name="Ma J."/>
        </authorList>
    </citation>
    <scope>NUCLEOTIDE SEQUENCE [LARGE SCALE GENOMIC DNA]</scope>
    <source>
        <strain evidence="2">CCUG 54520</strain>
    </source>
</reference>
<evidence type="ECO:0000313" key="1">
    <source>
        <dbReference type="EMBL" id="MFC4602071.1"/>
    </source>
</evidence>
<proteinExistence type="predicted"/>
<organism evidence="1 2">
    <name type="scientific">Rhodococcus kronopolitis</name>
    <dbReference type="NCBI Taxonomy" id="1460226"/>
    <lineage>
        <taxon>Bacteria</taxon>
        <taxon>Bacillati</taxon>
        <taxon>Actinomycetota</taxon>
        <taxon>Actinomycetes</taxon>
        <taxon>Mycobacteriales</taxon>
        <taxon>Nocardiaceae</taxon>
        <taxon>Rhodococcus</taxon>
    </lineage>
</organism>
<name>A0ABV9FND2_9NOCA</name>